<evidence type="ECO:0008006" key="4">
    <source>
        <dbReference type="Google" id="ProtNLM"/>
    </source>
</evidence>
<dbReference type="InterPro" id="IPR036514">
    <property type="entry name" value="SGNH_hydro_sf"/>
</dbReference>
<reference evidence="2" key="1">
    <citation type="submission" date="2021-10" db="EMBL/GenBank/DDBJ databases">
        <title>Tropical sea cucumber genome reveals ecological adaptation and Cuvierian tubules defense mechanism.</title>
        <authorList>
            <person name="Chen T."/>
        </authorList>
    </citation>
    <scope>NUCLEOTIDE SEQUENCE</scope>
    <source>
        <strain evidence="2">Nanhai2018</strain>
        <tissue evidence="2">Muscle</tissue>
    </source>
</reference>
<protein>
    <recommendedName>
        <fullName evidence="4">SGNH hydrolase-type esterase domain-containing protein</fullName>
    </recommendedName>
</protein>
<feature type="compositionally biased region" description="Polar residues" evidence="1">
    <location>
        <begin position="56"/>
        <end position="67"/>
    </location>
</feature>
<dbReference type="EMBL" id="JAIZAY010000012">
    <property type="protein sequence ID" value="KAJ8031826.1"/>
    <property type="molecule type" value="Genomic_DNA"/>
</dbReference>
<dbReference type="OrthoDB" id="5982747at2759"/>
<organism evidence="2 3">
    <name type="scientific">Holothuria leucospilota</name>
    <name type="common">Black long sea cucumber</name>
    <name type="synonym">Mertensiothuria leucospilota</name>
    <dbReference type="NCBI Taxonomy" id="206669"/>
    <lineage>
        <taxon>Eukaryota</taxon>
        <taxon>Metazoa</taxon>
        <taxon>Echinodermata</taxon>
        <taxon>Eleutherozoa</taxon>
        <taxon>Echinozoa</taxon>
        <taxon>Holothuroidea</taxon>
        <taxon>Aspidochirotacea</taxon>
        <taxon>Aspidochirotida</taxon>
        <taxon>Holothuriidae</taxon>
        <taxon>Holothuria</taxon>
    </lineage>
</organism>
<proteinExistence type="predicted"/>
<feature type="region of interest" description="Disordered" evidence="1">
    <location>
        <begin position="31"/>
        <end position="74"/>
    </location>
</feature>
<name>A0A9Q1BS72_HOLLE</name>
<dbReference type="Proteomes" id="UP001152320">
    <property type="component" value="Chromosome 12"/>
</dbReference>
<dbReference type="CDD" id="cd00229">
    <property type="entry name" value="SGNH_hydrolase"/>
    <property type="match status" value="1"/>
</dbReference>
<evidence type="ECO:0000256" key="1">
    <source>
        <dbReference type="SAM" id="MobiDB-lite"/>
    </source>
</evidence>
<keyword evidence="3" id="KW-1185">Reference proteome</keyword>
<sequence length="297" mass="33295">MSSLRNVPTTFVENNENLVFSIPTSNSFTHLGDELSPLDPPQEDVSHDKNFEGVSPTYTTQPRQSSSKTRDTAMRMNSDSHDYFPIDMSNPVLPSDGHAQPLKKPQPTRPVALLIGDSIPRYLIGRRLSRRYRVLNYYIPGMTLQKLCDFVPLLVHAEDPAVIIVHCGTNNIATHNTSGIINLLSKLDSTLKSLVSGVKVAFSGLTGNGICPHTDIQICHINDAIRQFCEEHNSVFICNSNITLSHISRDRIHLNRRGIVKLAMNFISYLRSTMYSKDDSQNFQLGYSNLPMRTHLC</sequence>
<gene>
    <name evidence="2" type="ORF">HOLleu_25153</name>
</gene>
<dbReference type="SUPFAM" id="SSF52266">
    <property type="entry name" value="SGNH hydrolase"/>
    <property type="match status" value="1"/>
</dbReference>
<evidence type="ECO:0000313" key="3">
    <source>
        <dbReference type="Proteomes" id="UP001152320"/>
    </source>
</evidence>
<evidence type="ECO:0000313" key="2">
    <source>
        <dbReference type="EMBL" id="KAJ8031826.1"/>
    </source>
</evidence>
<dbReference type="Gene3D" id="3.40.50.1110">
    <property type="entry name" value="SGNH hydrolase"/>
    <property type="match status" value="1"/>
</dbReference>
<comment type="caution">
    <text evidence="2">The sequence shown here is derived from an EMBL/GenBank/DDBJ whole genome shotgun (WGS) entry which is preliminary data.</text>
</comment>
<accession>A0A9Q1BS72</accession>
<dbReference type="AlphaFoldDB" id="A0A9Q1BS72"/>